<dbReference type="Gramene" id="mRNA:HanXRQr2_Chr02g0085151">
    <property type="protein sequence ID" value="CDS:HanXRQr2_Chr02g0085151.1"/>
    <property type="gene ID" value="HanXRQr2_Chr02g0085151"/>
</dbReference>
<dbReference type="EMBL" id="MNCJ02000317">
    <property type="protein sequence ID" value="KAF5820112.1"/>
    <property type="molecule type" value="Genomic_DNA"/>
</dbReference>
<dbReference type="InterPro" id="IPR001810">
    <property type="entry name" value="F-box_dom"/>
</dbReference>
<dbReference type="InterPro" id="IPR036047">
    <property type="entry name" value="F-box-like_dom_sf"/>
</dbReference>
<feature type="domain" description="F-box" evidence="1">
    <location>
        <begin position="5"/>
        <end position="45"/>
    </location>
</feature>
<dbReference type="SMART" id="SM00256">
    <property type="entry name" value="FBOX"/>
    <property type="match status" value="1"/>
</dbReference>
<dbReference type="SUPFAM" id="SSF81383">
    <property type="entry name" value="F-box domain"/>
    <property type="match status" value="1"/>
</dbReference>
<evidence type="ECO:0000313" key="2">
    <source>
        <dbReference type="EMBL" id="KAF5820112.1"/>
    </source>
</evidence>
<organism evidence="3 4">
    <name type="scientific">Helianthus annuus</name>
    <name type="common">Common sunflower</name>
    <dbReference type="NCBI Taxonomy" id="4232"/>
    <lineage>
        <taxon>Eukaryota</taxon>
        <taxon>Viridiplantae</taxon>
        <taxon>Streptophyta</taxon>
        <taxon>Embryophyta</taxon>
        <taxon>Tracheophyta</taxon>
        <taxon>Spermatophyta</taxon>
        <taxon>Magnoliopsida</taxon>
        <taxon>eudicotyledons</taxon>
        <taxon>Gunneridae</taxon>
        <taxon>Pentapetalae</taxon>
        <taxon>asterids</taxon>
        <taxon>campanulids</taxon>
        <taxon>Asterales</taxon>
        <taxon>Asteraceae</taxon>
        <taxon>Asteroideae</taxon>
        <taxon>Heliantheae alliance</taxon>
        <taxon>Heliantheae</taxon>
        <taxon>Helianthus</taxon>
    </lineage>
</organism>
<protein>
    <submittedName>
        <fullName evidence="2">F-box domain, galactose oxidase/kelch, beta-propeller, F-box associated interaction</fullName>
    </submittedName>
    <submittedName>
        <fullName evidence="3">Putative F-box domain-containing protein</fullName>
    </submittedName>
</protein>
<dbReference type="InterPro" id="IPR011043">
    <property type="entry name" value="Gal_Oxase/kelch_b-propeller"/>
</dbReference>
<name>A0A251VJ34_HELAN</name>
<evidence type="ECO:0000313" key="3">
    <source>
        <dbReference type="EMBL" id="OTG35580.1"/>
    </source>
</evidence>
<evidence type="ECO:0000313" key="4">
    <source>
        <dbReference type="Proteomes" id="UP000215914"/>
    </source>
</evidence>
<reference evidence="3" key="2">
    <citation type="submission" date="2017-02" db="EMBL/GenBank/DDBJ databases">
        <title>Sunflower complete genome.</title>
        <authorList>
            <person name="Langlade N."/>
            <person name="Munos S."/>
        </authorList>
    </citation>
    <scope>NUCLEOTIDE SEQUENCE [LARGE SCALE GENOMIC DNA]</scope>
    <source>
        <tissue evidence="3">Leaves</tissue>
    </source>
</reference>
<dbReference type="AlphaFoldDB" id="A0A251VJ34"/>
<dbReference type="PANTHER" id="PTHR31672:SF13">
    <property type="entry name" value="F-BOX PROTEIN CPR30-LIKE"/>
    <property type="match status" value="1"/>
</dbReference>
<dbReference type="InterPro" id="IPR050796">
    <property type="entry name" value="SCF_F-box_component"/>
</dbReference>
<dbReference type="Pfam" id="PF00646">
    <property type="entry name" value="F-box"/>
    <property type="match status" value="1"/>
</dbReference>
<dbReference type="Proteomes" id="UP000215914">
    <property type="component" value="Chromosome 2"/>
</dbReference>
<dbReference type="NCBIfam" id="TIGR01640">
    <property type="entry name" value="F_box_assoc_1"/>
    <property type="match status" value="1"/>
</dbReference>
<dbReference type="OrthoDB" id="591557at2759"/>
<reference evidence="2" key="3">
    <citation type="submission" date="2020-06" db="EMBL/GenBank/DDBJ databases">
        <title>Helianthus annuus Genome sequencing and assembly Release 2.</title>
        <authorList>
            <person name="Gouzy J."/>
            <person name="Langlade N."/>
            <person name="Munos S."/>
        </authorList>
    </citation>
    <scope>NUCLEOTIDE SEQUENCE</scope>
    <source>
        <tissue evidence="2">Leaves</tissue>
    </source>
</reference>
<gene>
    <name evidence="3" type="ORF">HannXRQ_Chr02g0058281</name>
    <name evidence="2" type="ORF">HanXRQr2_Chr02g0085151</name>
</gene>
<dbReference type="Pfam" id="PF07734">
    <property type="entry name" value="FBA_1"/>
    <property type="match status" value="1"/>
</dbReference>
<dbReference type="EMBL" id="CM007891">
    <property type="protein sequence ID" value="OTG35580.1"/>
    <property type="molecule type" value="Genomic_DNA"/>
</dbReference>
<proteinExistence type="predicted"/>
<dbReference type="Gene3D" id="1.20.1280.50">
    <property type="match status" value="1"/>
</dbReference>
<evidence type="ECO:0000259" key="1">
    <source>
        <dbReference type="SMART" id="SM00256"/>
    </source>
</evidence>
<keyword evidence="4" id="KW-1185">Reference proteome</keyword>
<dbReference type="InterPro" id="IPR006527">
    <property type="entry name" value="F-box-assoc_dom_typ1"/>
</dbReference>
<dbReference type="InterPro" id="IPR017451">
    <property type="entry name" value="F-box-assoc_interact_dom"/>
</dbReference>
<reference evidence="2 4" key="1">
    <citation type="journal article" date="2017" name="Nature">
        <title>The sunflower genome provides insights into oil metabolism, flowering and Asterid evolution.</title>
        <authorList>
            <person name="Badouin H."/>
            <person name="Gouzy J."/>
            <person name="Grassa C.J."/>
            <person name="Murat F."/>
            <person name="Staton S.E."/>
            <person name="Cottret L."/>
            <person name="Lelandais-Briere C."/>
            <person name="Owens G.L."/>
            <person name="Carrere S."/>
            <person name="Mayjonade B."/>
            <person name="Legrand L."/>
            <person name="Gill N."/>
            <person name="Kane N.C."/>
            <person name="Bowers J.E."/>
            <person name="Hubner S."/>
            <person name="Bellec A."/>
            <person name="Berard A."/>
            <person name="Berges H."/>
            <person name="Blanchet N."/>
            <person name="Boniface M.C."/>
            <person name="Brunel D."/>
            <person name="Catrice O."/>
            <person name="Chaidir N."/>
            <person name="Claudel C."/>
            <person name="Donnadieu C."/>
            <person name="Faraut T."/>
            <person name="Fievet G."/>
            <person name="Helmstetter N."/>
            <person name="King M."/>
            <person name="Knapp S.J."/>
            <person name="Lai Z."/>
            <person name="Le Paslier M.C."/>
            <person name="Lippi Y."/>
            <person name="Lorenzon L."/>
            <person name="Mandel J.R."/>
            <person name="Marage G."/>
            <person name="Marchand G."/>
            <person name="Marquand E."/>
            <person name="Bret-Mestries E."/>
            <person name="Morien E."/>
            <person name="Nambeesan S."/>
            <person name="Nguyen T."/>
            <person name="Pegot-Espagnet P."/>
            <person name="Pouilly N."/>
            <person name="Raftis F."/>
            <person name="Sallet E."/>
            <person name="Schiex T."/>
            <person name="Thomas J."/>
            <person name="Vandecasteele C."/>
            <person name="Vares D."/>
            <person name="Vear F."/>
            <person name="Vautrin S."/>
            <person name="Crespi M."/>
            <person name="Mangin B."/>
            <person name="Burke J.M."/>
            <person name="Salse J."/>
            <person name="Munos S."/>
            <person name="Vincourt P."/>
            <person name="Rieseberg L.H."/>
            <person name="Langlade N.B."/>
        </authorList>
    </citation>
    <scope>NUCLEOTIDE SEQUENCE [LARGE SCALE GENOMIC DNA]</scope>
    <source>
        <strain evidence="4">cv. SF193</strain>
        <tissue evidence="2">Leaves</tissue>
    </source>
</reference>
<dbReference type="InParanoid" id="A0A251VJ34"/>
<accession>A0A251VJ34</accession>
<dbReference type="PANTHER" id="PTHR31672">
    <property type="entry name" value="BNACNNG10540D PROTEIN"/>
    <property type="match status" value="1"/>
</dbReference>
<sequence>MAEVVHADLLEQILLRSEVKDLIRFKSVCKSWHSVITSSGFINRHLNRSYNKDRHNYEIGHRRIRLTDGSGSYTLVGSSNGLVCIISYLRIGEVLVGNPLTRELRQLPLSTIDLPSCRGFGYDSSTDDYTVLVGAKNGKNRTCVQVLSLKSNEWKVIGEVMYTFMTADGVFCNGALHWIVRDQNSKRVIISYDLSKEQFKEIPQPEGEGCLPRFSWSSLGIMKECLCIIENSNFGDVWMMKKYNVKQSWELLPRHREIIYTIVHSFSIHKDEIFFDFRSKSSWDWDYVFRVFIMAPIFVKSLVSP</sequence>
<dbReference type="SUPFAM" id="SSF50965">
    <property type="entry name" value="Galactose oxidase, central domain"/>
    <property type="match status" value="1"/>
</dbReference>